<dbReference type="EMBL" id="JACIEF010000003">
    <property type="protein sequence ID" value="MBB4109343.1"/>
    <property type="molecule type" value="Genomic_DNA"/>
</dbReference>
<evidence type="ECO:0000259" key="1">
    <source>
        <dbReference type="PROSITE" id="PS51384"/>
    </source>
</evidence>
<reference evidence="2" key="1">
    <citation type="journal article" date="2014" name="Int. J. Syst. Evol. Microbiol.">
        <title>Complete genome of a new Firmicutes species belonging to the dominant human colonic microbiota ('Ruminococcus bicirculans') reveals two chromosomes and a selective capacity to utilize plant glucans.</title>
        <authorList>
            <consortium name="NISC Comparative Sequencing Program"/>
            <person name="Wegmann U."/>
            <person name="Louis P."/>
            <person name="Goesmann A."/>
            <person name="Henrissat B."/>
            <person name="Duncan S.H."/>
            <person name="Flint H.J."/>
        </authorList>
    </citation>
    <scope>NUCLEOTIDE SEQUENCE</scope>
    <source>
        <strain evidence="2">CGMCC 1.15287</strain>
    </source>
</reference>
<accession>A0A7W6P6X4</accession>
<dbReference type="GO" id="GO:0016491">
    <property type="term" value="F:oxidoreductase activity"/>
    <property type="evidence" value="ECO:0007669"/>
    <property type="project" value="InterPro"/>
</dbReference>
<proteinExistence type="predicted"/>
<keyword evidence="5" id="KW-1185">Reference proteome</keyword>
<dbReference type="InterPro" id="IPR039374">
    <property type="entry name" value="SIP_fam"/>
</dbReference>
<organism evidence="3 4">
    <name type="scientific">Pedobacter zeae</name>
    <dbReference type="NCBI Taxonomy" id="1737356"/>
    <lineage>
        <taxon>Bacteria</taxon>
        <taxon>Pseudomonadati</taxon>
        <taxon>Bacteroidota</taxon>
        <taxon>Sphingobacteriia</taxon>
        <taxon>Sphingobacteriales</taxon>
        <taxon>Sphingobacteriaceae</taxon>
        <taxon>Pedobacter</taxon>
    </lineage>
</organism>
<dbReference type="PROSITE" id="PS51384">
    <property type="entry name" value="FAD_FR"/>
    <property type="match status" value="1"/>
</dbReference>
<dbReference type="InterPro" id="IPR017927">
    <property type="entry name" value="FAD-bd_FR_type"/>
</dbReference>
<dbReference type="InterPro" id="IPR039261">
    <property type="entry name" value="FNR_nucleotide-bd"/>
</dbReference>
<evidence type="ECO:0000313" key="5">
    <source>
        <dbReference type="Proteomes" id="UP000642938"/>
    </source>
</evidence>
<dbReference type="EMBL" id="BMHZ01000003">
    <property type="protein sequence ID" value="GGH11682.1"/>
    <property type="molecule type" value="Genomic_DNA"/>
</dbReference>
<dbReference type="Proteomes" id="UP000642938">
    <property type="component" value="Unassembled WGS sequence"/>
</dbReference>
<dbReference type="SUPFAM" id="SSF63380">
    <property type="entry name" value="Riboflavin synthase domain-like"/>
    <property type="match status" value="1"/>
</dbReference>
<dbReference type="Gene3D" id="2.40.30.10">
    <property type="entry name" value="Translation factors"/>
    <property type="match status" value="1"/>
</dbReference>
<dbReference type="AlphaFoldDB" id="A0A7W6P6X4"/>
<dbReference type="Proteomes" id="UP000532273">
    <property type="component" value="Unassembled WGS sequence"/>
</dbReference>
<comment type="caution">
    <text evidence="3">The sequence shown here is derived from an EMBL/GenBank/DDBJ whole genome shotgun (WGS) entry which is preliminary data.</text>
</comment>
<reference evidence="3 4" key="3">
    <citation type="submission" date="2020-08" db="EMBL/GenBank/DDBJ databases">
        <title>Genomic Encyclopedia of Type Strains, Phase IV (KMG-IV): sequencing the most valuable type-strain genomes for metagenomic binning, comparative biology and taxonomic classification.</title>
        <authorList>
            <person name="Goeker M."/>
        </authorList>
    </citation>
    <scope>NUCLEOTIDE SEQUENCE [LARGE SCALE GENOMIC DNA]</scope>
    <source>
        <strain evidence="3 4">DSM 100774</strain>
    </source>
</reference>
<reference evidence="2" key="4">
    <citation type="submission" date="2024-05" db="EMBL/GenBank/DDBJ databases">
        <authorList>
            <person name="Sun Q."/>
            <person name="Zhou Y."/>
        </authorList>
    </citation>
    <scope>NUCLEOTIDE SEQUENCE</scope>
    <source>
        <strain evidence="2">CGMCC 1.15287</strain>
    </source>
</reference>
<evidence type="ECO:0000313" key="3">
    <source>
        <dbReference type="EMBL" id="MBB4109343.1"/>
    </source>
</evidence>
<name>A0A7W6P6X4_9SPHI</name>
<dbReference type="CDD" id="cd06193">
    <property type="entry name" value="siderophore_interacting"/>
    <property type="match status" value="1"/>
</dbReference>
<evidence type="ECO:0000313" key="2">
    <source>
        <dbReference type="EMBL" id="GGH11682.1"/>
    </source>
</evidence>
<dbReference type="RefSeq" id="WP_183766307.1">
    <property type="nucleotide sequence ID" value="NZ_BMHZ01000003.1"/>
</dbReference>
<dbReference type="Gene3D" id="3.40.50.80">
    <property type="entry name" value="Nucleotide-binding domain of ferredoxin-NADP reductase (FNR) module"/>
    <property type="match status" value="1"/>
</dbReference>
<gene>
    <name evidence="2" type="ORF">GCM10007422_31050</name>
    <name evidence="3" type="ORF">GGQ60_003352</name>
</gene>
<sequence length="238" mass="27350">MISKLPKWAADLTEKSDSLMSDMKILDTVYVSPNLKKIRFQGDISRMNFQVGYANVIRVSDREFRNYTASYHNLGEGILDIIFHIHGNGVGSRYINGLKPEDELRISIPRGKKMYDGTIRQQFVFGDETSLGLACSILPILQKNKHQYQFYFELDDENQSVPELLGLENYTVFSKKNTFRNEQWINELPVFNADEWNTANFILTGNAKSVQTFRKTLKNKSKGNISSQGYWLEGKKGL</sequence>
<dbReference type="InterPro" id="IPR008333">
    <property type="entry name" value="Cbr1-like_FAD-bd_dom"/>
</dbReference>
<dbReference type="InterPro" id="IPR017938">
    <property type="entry name" value="Riboflavin_synthase-like_b-brl"/>
</dbReference>
<protein>
    <submittedName>
        <fullName evidence="3">NADPH-dependent ferric siderophore reductase</fullName>
    </submittedName>
</protein>
<dbReference type="PANTHER" id="PTHR30157">
    <property type="entry name" value="FERRIC REDUCTASE, NADPH-DEPENDENT"/>
    <property type="match status" value="1"/>
</dbReference>
<feature type="domain" description="FAD-binding FR-type" evidence="1">
    <location>
        <begin position="18"/>
        <end position="116"/>
    </location>
</feature>
<dbReference type="PANTHER" id="PTHR30157:SF0">
    <property type="entry name" value="NADPH-DEPENDENT FERRIC-CHELATE REDUCTASE"/>
    <property type="match status" value="1"/>
</dbReference>
<evidence type="ECO:0000313" key="4">
    <source>
        <dbReference type="Proteomes" id="UP000532273"/>
    </source>
</evidence>
<reference evidence="5" key="2">
    <citation type="journal article" date="2019" name="Int. J. Syst. Evol. Microbiol.">
        <title>The Global Catalogue of Microorganisms (GCM) 10K type strain sequencing project: providing services to taxonomists for standard genome sequencing and annotation.</title>
        <authorList>
            <consortium name="The Broad Institute Genomics Platform"/>
            <consortium name="The Broad Institute Genome Sequencing Center for Infectious Disease"/>
            <person name="Wu L."/>
            <person name="Ma J."/>
        </authorList>
    </citation>
    <scope>NUCLEOTIDE SEQUENCE [LARGE SCALE GENOMIC DNA]</scope>
    <source>
        <strain evidence="5">CGMCC 1.15287</strain>
    </source>
</reference>
<dbReference type="Pfam" id="PF00970">
    <property type="entry name" value="FAD_binding_6"/>
    <property type="match status" value="1"/>
</dbReference>